<evidence type="ECO:0000256" key="4">
    <source>
        <dbReference type="ARBA" id="ARBA00022499"/>
    </source>
</evidence>
<evidence type="ECO:0000256" key="6">
    <source>
        <dbReference type="ARBA" id="ARBA00022843"/>
    </source>
</evidence>
<dbReference type="OrthoDB" id="298344at2759"/>
<proteinExistence type="predicted"/>
<comment type="caution">
    <text evidence="12">The sequence shown here is derived from an EMBL/GenBank/DDBJ whole genome shotgun (WGS) entry which is preliminary data.</text>
</comment>
<accession>A0A9Q1QLY1</accession>
<dbReference type="InterPro" id="IPR040221">
    <property type="entry name" value="CDCA7/CDA7L"/>
</dbReference>
<dbReference type="GO" id="GO:0006355">
    <property type="term" value="P:regulation of DNA-templated transcription"/>
    <property type="evidence" value="ECO:0007669"/>
    <property type="project" value="InterPro"/>
</dbReference>
<evidence type="ECO:0000313" key="13">
    <source>
        <dbReference type="Proteomes" id="UP001153076"/>
    </source>
</evidence>
<evidence type="ECO:0000256" key="2">
    <source>
        <dbReference type="ARBA" id="ARBA00004496"/>
    </source>
</evidence>
<evidence type="ECO:0000256" key="9">
    <source>
        <dbReference type="ARBA" id="ARBA00023242"/>
    </source>
</evidence>
<feature type="region of interest" description="Disordered" evidence="10">
    <location>
        <begin position="123"/>
        <end position="166"/>
    </location>
</feature>
<feature type="compositionally biased region" description="Basic residues" evidence="10">
    <location>
        <begin position="139"/>
        <end position="157"/>
    </location>
</feature>
<evidence type="ECO:0000313" key="12">
    <source>
        <dbReference type="EMBL" id="KAJ8446639.1"/>
    </source>
</evidence>
<dbReference type="Proteomes" id="UP001153076">
    <property type="component" value="Unassembled WGS sequence"/>
</dbReference>
<keyword evidence="6" id="KW-0832">Ubl conjugation</keyword>
<reference evidence="12" key="1">
    <citation type="submission" date="2022-04" db="EMBL/GenBank/DDBJ databases">
        <title>Carnegiea gigantea Genome sequencing and assembly v2.</title>
        <authorList>
            <person name="Copetti D."/>
            <person name="Sanderson M.J."/>
            <person name="Burquez A."/>
            <person name="Wojciechowski M.F."/>
        </authorList>
    </citation>
    <scope>NUCLEOTIDE SEQUENCE</scope>
    <source>
        <strain evidence="12">SGP5-SGP5p</strain>
        <tissue evidence="12">Aerial part</tissue>
    </source>
</reference>
<organism evidence="12 13">
    <name type="scientific">Carnegiea gigantea</name>
    <dbReference type="NCBI Taxonomy" id="171969"/>
    <lineage>
        <taxon>Eukaryota</taxon>
        <taxon>Viridiplantae</taxon>
        <taxon>Streptophyta</taxon>
        <taxon>Embryophyta</taxon>
        <taxon>Tracheophyta</taxon>
        <taxon>Spermatophyta</taxon>
        <taxon>Magnoliopsida</taxon>
        <taxon>eudicotyledons</taxon>
        <taxon>Gunneridae</taxon>
        <taxon>Pentapetalae</taxon>
        <taxon>Caryophyllales</taxon>
        <taxon>Cactineae</taxon>
        <taxon>Cactaceae</taxon>
        <taxon>Cactoideae</taxon>
        <taxon>Echinocereeae</taxon>
        <taxon>Carnegiea</taxon>
    </lineage>
</organism>
<evidence type="ECO:0000256" key="1">
    <source>
        <dbReference type="ARBA" id="ARBA00004123"/>
    </source>
</evidence>
<dbReference type="EMBL" id="JAKOGI010000051">
    <property type="protein sequence ID" value="KAJ8446639.1"/>
    <property type="molecule type" value="Genomic_DNA"/>
</dbReference>
<dbReference type="Pfam" id="PF10497">
    <property type="entry name" value="zf-4CXXC_R1"/>
    <property type="match status" value="1"/>
</dbReference>
<keyword evidence="8" id="KW-0804">Transcription</keyword>
<keyword evidence="3" id="KW-0963">Cytoplasm</keyword>
<feature type="compositionally biased region" description="Basic and acidic residues" evidence="10">
    <location>
        <begin position="340"/>
        <end position="362"/>
    </location>
</feature>
<evidence type="ECO:0000256" key="3">
    <source>
        <dbReference type="ARBA" id="ARBA00022490"/>
    </source>
</evidence>
<dbReference type="PANTHER" id="PTHR31169:SF23">
    <property type="entry name" value="OS03G0572250 PROTEIN"/>
    <property type="match status" value="1"/>
</dbReference>
<feature type="compositionally biased region" description="Basic and acidic residues" evidence="10">
    <location>
        <begin position="127"/>
        <end position="138"/>
    </location>
</feature>
<evidence type="ECO:0000256" key="5">
    <source>
        <dbReference type="ARBA" id="ARBA00022553"/>
    </source>
</evidence>
<dbReference type="PANTHER" id="PTHR31169">
    <property type="entry name" value="OS05G0300700 PROTEIN"/>
    <property type="match status" value="1"/>
</dbReference>
<feature type="compositionally biased region" description="Basic and acidic residues" evidence="10">
    <location>
        <begin position="380"/>
        <end position="392"/>
    </location>
</feature>
<feature type="region of interest" description="Disordered" evidence="10">
    <location>
        <begin position="340"/>
        <end position="398"/>
    </location>
</feature>
<evidence type="ECO:0000256" key="10">
    <source>
        <dbReference type="SAM" id="MobiDB-lite"/>
    </source>
</evidence>
<keyword evidence="7" id="KW-0805">Transcription regulation</keyword>
<evidence type="ECO:0000256" key="7">
    <source>
        <dbReference type="ARBA" id="ARBA00023015"/>
    </source>
</evidence>
<keyword evidence="4" id="KW-1017">Isopeptide bond</keyword>
<sequence>MAITRRRAIAIAKIEKATPPPQKNSVNKEKTQIIQQEPSIGEAPPSEYEQIREQRIRENKERLEKLGIVDLSLKLIPTKTPSRRKILPKTPSSQPPRRSSRLQNGTPVSSTFICLTFEQRKKRKYGPTKEKNEQEPKKVDKKKGPKKKHKKLQRRKKEVYEAEEQGPEVYTEEHEKLLGNTDKEWTLCVDGYGPNGSRIYDPINGKSCHQCRQKTLGLRTHCSECNLARGQFCGDCLYMSFKVDIHWILGGELKGLRKKRPTKIAIGFALLVEGFVTAACVAKQKDGLLQGFFTIKSLGFKSVAHFLIMTKRAPPNSNKSAQKPQPAKLSVTFEGMQVPNDERSREELSLGVATDDRSKQEELSIGGISESVERSRKRSTKDTSKDNTESGDKCWIFG</sequence>
<feature type="domain" description="Zinc-finger" evidence="11">
    <location>
        <begin position="200"/>
        <end position="242"/>
    </location>
</feature>
<dbReference type="InterPro" id="IPR018866">
    <property type="entry name" value="Znf-4CXXC_R1"/>
</dbReference>
<keyword evidence="13" id="KW-1185">Reference proteome</keyword>
<gene>
    <name evidence="12" type="ORF">Cgig2_002801</name>
</gene>
<feature type="region of interest" description="Disordered" evidence="10">
    <location>
        <begin position="80"/>
        <end position="106"/>
    </location>
</feature>
<dbReference type="GO" id="GO:0005737">
    <property type="term" value="C:cytoplasm"/>
    <property type="evidence" value="ECO:0007669"/>
    <property type="project" value="UniProtKB-SubCell"/>
</dbReference>
<evidence type="ECO:0000256" key="8">
    <source>
        <dbReference type="ARBA" id="ARBA00023163"/>
    </source>
</evidence>
<dbReference type="AlphaFoldDB" id="A0A9Q1QLY1"/>
<name>A0A9Q1QLY1_9CARY</name>
<dbReference type="GO" id="GO:0005634">
    <property type="term" value="C:nucleus"/>
    <property type="evidence" value="ECO:0007669"/>
    <property type="project" value="UniProtKB-SubCell"/>
</dbReference>
<keyword evidence="9" id="KW-0539">Nucleus</keyword>
<evidence type="ECO:0000259" key="11">
    <source>
        <dbReference type="Pfam" id="PF10497"/>
    </source>
</evidence>
<keyword evidence="5" id="KW-0597">Phosphoprotein</keyword>
<comment type="subcellular location">
    <subcellularLocation>
        <location evidence="2">Cytoplasm</location>
    </subcellularLocation>
    <subcellularLocation>
        <location evidence="1">Nucleus</location>
    </subcellularLocation>
</comment>
<protein>
    <recommendedName>
        <fullName evidence="11">Zinc-finger domain-containing protein</fullName>
    </recommendedName>
</protein>